<feature type="domain" description="Flavoprotein" evidence="6">
    <location>
        <begin position="6"/>
        <end position="186"/>
    </location>
</feature>
<protein>
    <recommendedName>
        <fullName evidence="5">Flavin prenyltransferase UbiX</fullName>
        <ecNumber evidence="5">2.5.1.129</ecNumber>
    </recommendedName>
</protein>
<keyword evidence="8" id="KW-1185">Reference proteome</keyword>
<comment type="similarity">
    <text evidence="5">Belongs to the UbiX/PAD1 family.</text>
</comment>
<feature type="binding site" evidence="5">
    <location>
        <position position="39"/>
    </location>
    <ligand>
        <name>FMN</name>
        <dbReference type="ChEBI" id="CHEBI:58210"/>
    </ligand>
</feature>
<evidence type="ECO:0000313" key="7">
    <source>
        <dbReference type="EMBL" id="MBD8497622.1"/>
    </source>
</evidence>
<feature type="binding site" evidence="5">
    <location>
        <position position="135"/>
    </location>
    <ligand>
        <name>FMN</name>
        <dbReference type="ChEBI" id="CHEBI:58210"/>
    </ligand>
</feature>
<evidence type="ECO:0000256" key="2">
    <source>
        <dbReference type="ARBA" id="ARBA00022630"/>
    </source>
</evidence>
<proteinExistence type="inferred from homology"/>
<dbReference type="RefSeq" id="WP_192024031.1">
    <property type="nucleotide sequence ID" value="NZ_JACYTN010000002.1"/>
</dbReference>
<keyword evidence="2 5" id="KW-0285">Flavoprotein</keyword>
<comment type="function">
    <text evidence="5">Flavin prenyltransferase that catalyzes the synthesis of the prenylated FMN cofactor (prenyl-FMN) for 4-hydroxy-3-polyprenylbenzoic acid decarboxylase UbiD. The prenyltransferase is metal-independent and links a dimethylallyl moiety from dimethylallyl monophosphate (DMAP) to the flavin N5 and C6 atoms of FMN.</text>
</comment>
<evidence type="ECO:0000256" key="1">
    <source>
        <dbReference type="ARBA" id="ARBA00022602"/>
    </source>
</evidence>
<dbReference type="PANTHER" id="PTHR43374:SF1">
    <property type="entry name" value="FLAVIN PRENYLTRANSFERASE PAD1, MITOCHONDRIAL"/>
    <property type="match status" value="1"/>
</dbReference>
<dbReference type="InterPro" id="IPR036551">
    <property type="entry name" value="Flavin_trans-like"/>
</dbReference>
<feature type="binding site" evidence="5">
    <location>
        <position position="181"/>
    </location>
    <ligand>
        <name>dimethylallyl phosphate</name>
        <dbReference type="ChEBI" id="CHEBI:88052"/>
    </ligand>
</feature>
<organism evidence="7 8">
    <name type="scientific">Paenibacillus arenosi</name>
    <dbReference type="NCBI Taxonomy" id="2774142"/>
    <lineage>
        <taxon>Bacteria</taxon>
        <taxon>Bacillati</taxon>
        <taxon>Bacillota</taxon>
        <taxon>Bacilli</taxon>
        <taxon>Bacillales</taxon>
        <taxon>Paenibacillaceae</taxon>
        <taxon>Paenibacillus</taxon>
    </lineage>
</organism>
<comment type="caution">
    <text evidence="5">Lacks conserved residue(s) required for the propagation of feature annotation.</text>
</comment>
<dbReference type="HAMAP" id="MF_01984">
    <property type="entry name" value="ubiX_pad"/>
    <property type="match status" value="1"/>
</dbReference>
<evidence type="ECO:0000313" key="8">
    <source>
        <dbReference type="Proteomes" id="UP000634529"/>
    </source>
</evidence>
<evidence type="ECO:0000256" key="4">
    <source>
        <dbReference type="ARBA" id="ARBA00022679"/>
    </source>
</evidence>
<dbReference type="PANTHER" id="PTHR43374">
    <property type="entry name" value="FLAVIN PRENYLTRANSFERASE"/>
    <property type="match status" value="1"/>
</dbReference>
<dbReference type="NCBIfam" id="TIGR00421">
    <property type="entry name" value="ubiX_pad"/>
    <property type="match status" value="1"/>
</dbReference>
<accession>A0ABR9AUC9</accession>
<keyword evidence="4 5" id="KW-0808">Transferase</keyword>
<dbReference type="SUPFAM" id="SSF52507">
    <property type="entry name" value="Homo-oligomeric flavin-containing Cys decarboxylases, HFCD"/>
    <property type="match status" value="1"/>
</dbReference>
<dbReference type="InterPro" id="IPR003382">
    <property type="entry name" value="Flavoprotein"/>
</dbReference>
<dbReference type="Proteomes" id="UP000634529">
    <property type="component" value="Unassembled WGS sequence"/>
</dbReference>
<keyword evidence="1 5" id="KW-0637">Prenyltransferase</keyword>
<gene>
    <name evidence="5" type="primary">ubiX</name>
    <name evidence="7" type="ORF">IFO66_04815</name>
</gene>
<name>A0ABR9AUC9_9BACL</name>
<keyword evidence="3 5" id="KW-0288">FMN</keyword>
<feature type="binding site" evidence="5">
    <location>
        <begin position="100"/>
        <end position="103"/>
    </location>
    <ligand>
        <name>FMN</name>
        <dbReference type="ChEBI" id="CHEBI:58210"/>
    </ligand>
</feature>
<comment type="caution">
    <text evidence="7">The sequence shown here is derived from an EMBL/GenBank/DDBJ whole genome shotgun (WGS) entry which is preliminary data.</text>
</comment>
<evidence type="ECO:0000256" key="3">
    <source>
        <dbReference type="ARBA" id="ARBA00022643"/>
    </source>
</evidence>
<reference evidence="7 8" key="1">
    <citation type="submission" date="2020-09" db="EMBL/GenBank/DDBJ databases">
        <title>Paenibacillus sp. CAU 1523 isolated from sand of Haeundae Beach.</title>
        <authorList>
            <person name="Kim W."/>
        </authorList>
    </citation>
    <scope>NUCLEOTIDE SEQUENCE [LARGE SCALE GENOMIC DNA]</scope>
    <source>
        <strain evidence="7 8">CAU 1523</strain>
    </source>
</reference>
<dbReference type="Gene3D" id="3.40.50.1950">
    <property type="entry name" value="Flavin prenyltransferase-like"/>
    <property type="match status" value="1"/>
</dbReference>
<dbReference type="EMBL" id="JACYTN010000002">
    <property type="protein sequence ID" value="MBD8497622.1"/>
    <property type="molecule type" value="Genomic_DNA"/>
</dbReference>
<comment type="catalytic activity">
    <reaction evidence="5">
        <text>dimethylallyl phosphate + FMNH2 = prenylated FMNH2 + phosphate</text>
        <dbReference type="Rhea" id="RHEA:37743"/>
        <dbReference type="ChEBI" id="CHEBI:43474"/>
        <dbReference type="ChEBI" id="CHEBI:57618"/>
        <dbReference type="ChEBI" id="CHEBI:87467"/>
        <dbReference type="ChEBI" id="CHEBI:88052"/>
        <dbReference type="EC" id="2.5.1.129"/>
    </reaction>
</comment>
<evidence type="ECO:0000256" key="5">
    <source>
        <dbReference type="HAMAP-Rule" id="MF_01984"/>
    </source>
</evidence>
<evidence type="ECO:0000259" key="6">
    <source>
        <dbReference type="Pfam" id="PF02441"/>
    </source>
</evidence>
<sequence length="217" mass="24120">MSRSERWIVGITGASGAIYGIRLVQSLLAAGHFVHLLISDAGWRVLKEELDWQVTRRQEAIKEAFGDAAERIQYHPIQDIGASIASGSFRVKGMIIMPCSMGTLSAIAHGTSDNLMARAADVMIKEGRPLVLVPRETPMHAIHLENMLKVSRLGVKIVPAMPAFYYRPQTLDDIVNFLVGKVLDSLDIDHQLFTRWGEQTNEHSVESAEENDTNRSN</sequence>
<feature type="binding site" evidence="5">
    <location>
        <begin position="13"/>
        <end position="15"/>
    </location>
    <ligand>
        <name>FMN</name>
        <dbReference type="ChEBI" id="CHEBI:58210"/>
    </ligand>
</feature>
<feature type="binding site" evidence="5">
    <location>
        <position position="165"/>
    </location>
    <ligand>
        <name>dimethylallyl phosphate</name>
        <dbReference type="ChEBI" id="CHEBI:88052"/>
    </ligand>
</feature>
<dbReference type="InterPro" id="IPR004507">
    <property type="entry name" value="UbiX-like"/>
</dbReference>
<dbReference type="Pfam" id="PF02441">
    <property type="entry name" value="Flavoprotein"/>
    <property type="match status" value="1"/>
</dbReference>
<dbReference type="NCBIfam" id="NF004685">
    <property type="entry name" value="PRK06029.1"/>
    <property type="match status" value="1"/>
</dbReference>
<dbReference type="EC" id="2.5.1.129" evidence="5"/>